<dbReference type="GO" id="GO:0005694">
    <property type="term" value="C:chromosome"/>
    <property type="evidence" value="ECO:0007669"/>
    <property type="project" value="InterPro"/>
</dbReference>
<dbReference type="PANTHER" id="PTHR43977">
    <property type="entry name" value="STRUCTURAL MAINTENANCE OF CHROMOSOMES PROTEIN 3"/>
    <property type="match status" value="1"/>
</dbReference>
<gene>
    <name evidence="15" type="ORF">OAUR00152_LOCUS2723</name>
</gene>
<evidence type="ECO:0000256" key="6">
    <source>
        <dbReference type="ARBA" id="ARBA00022840"/>
    </source>
</evidence>
<evidence type="ECO:0000256" key="11">
    <source>
        <dbReference type="PIRNR" id="PIRNR005719"/>
    </source>
</evidence>
<dbReference type="PIRSF" id="PIRSF005719">
    <property type="entry name" value="SMC"/>
    <property type="match status" value="1"/>
</dbReference>
<evidence type="ECO:0000256" key="3">
    <source>
        <dbReference type="ARBA" id="ARBA00022618"/>
    </source>
</evidence>
<evidence type="ECO:0000256" key="1">
    <source>
        <dbReference type="ARBA" id="ARBA00004123"/>
    </source>
</evidence>
<dbReference type="InterPro" id="IPR027267">
    <property type="entry name" value="AH/BAR_dom_sf"/>
</dbReference>
<evidence type="ECO:0000256" key="5">
    <source>
        <dbReference type="ARBA" id="ARBA00022776"/>
    </source>
</evidence>
<keyword evidence="10" id="KW-0131">Cell cycle</keyword>
<evidence type="ECO:0000256" key="7">
    <source>
        <dbReference type="ARBA" id="ARBA00023054"/>
    </source>
</evidence>
<evidence type="ECO:0000256" key="10">
    <source>
        <dbReference type="ARBA" id="ARBA00023306"/>
    </source>
</evidence>
<evidence type="ECO:0000256" key="13">
    <source>
        <dbReference type="SAM" id="MobiDB-lite"/>
    </source>
</evidence>
<sequence>MYVQEVVIDGFKSYAHRTVVAGFDPHFNAITGLNGSGKSNILDSICFVLGITNLSQVRAGNLSELVYKQGQAGVNKASVTVVFNNQDESCSPVGYEQCPEVTVTRQVLLGGRSKYLINGRVSPAGQVQNLFHSVQLNVNNPHFLIMQGRITKVLNMKPHEILGMVEEAAGTRMYETKRVAALKTIDKKQLKVEEINSVLTEEITPTLERLRGEKQHYLKWSKNNADIERIERFVVAADYSNAEEVLTKSAEGVAAMEDQVKKQEETIRSCREEVTAKEAEITELSSKLSDVFEDKHKQVKATEEKKSKELVKATSAWQNSKNGVSTASDDLSAARALLTETKNSVSGKEKEISKDAAQGEKASADAAEAEKEFERLSTEYQNMCAGISSEEDGDGGMTLPDQISKAHNDANDADARAKQAKMKSTHLTKTMKTVEKDMKKEEKSAEQLASKKEKTTARVESIRSKMSQIDFSESEFAALETESINLENTVSNLEETVDTLTAQLQARLAFNYSDPVKGFDRSKVKGLVARLIQLKEPKHATALEVAAGSRLFQVVVEDAIIGKALLNKGRLQKRVTIIPLDKIQSRYIPDEKVRRASSMATQLGTSAAPAIELIGFEEEVRNAMEYVFGAFLIVDSAEAANKICDATKTRTVTLDGDVYDPAGTISGGSKNNLGTVLKRLAELNTASSELDKTRARLTEVAGKVRDLQSMSKKFGKLSDDLEIASAELSAVEKHLSQTKYGMLAEKYNGMKEEVNEANVEFEKMEDEKTTKWKLYHDLKEKEADLTREREARLKEIDVKVKKADKTRKAKAKKARETDSQSQTLLLELESIKTEVAAAQEAVAAAEKAEKEAKDKEADMEMKVGEIKALYDEAKAELDEVEEQVASCNSELKSLSKQKARLTKKAESAELEAKKLSVRVAKFHKEKANAERLISSIMKKYPWIESEKDAFGVVGGDYDFESTNPSGMSTQLKTLKSEQESLAKKINKKVMGMIEKAEGEYTELLRKRKVVENDKKKIQAVIEELDAAKKSELERTWVKVNRDFGSIFSTLLPGTSAKLEPPEGMQAWEGLEVKVAFGDVWKQSLTELSGGQRSLLALSLILSLLLFKPAPMYILDEVDAALDLSHTQNIGNMLKTHFSHSQFIVVSLKEGMFSNANVIFRTKFVDGVSTVNRTIGTGSSAKARALAESDDNKAKAPARKRASRGARGFGKENAISH</sequence>
<dbReference type="FunFam" id="3.40.50.300:FF:000278">
    <property type="entry name" value="Structural maintenance of chromosomes 2"/>
    <property type="match status" value="1"/>
</dbReference>
<dbReference type="Gene3D" id="1.20.1270.60">
    <property type="entry name" value="Arfaptin homology (AH) domain/BAR domain"/>
    <property type="match status" value="1"/>
</dbReference>
<feature type="region of interest" description="Disordered" evidence="13">
    <location>
        <begin position="1184"/>
        <end position="1216"/>
    </location>
</feature>
<evidence type="ECO:0000256" key="12">
    <source>
        <dbReference type="SAM" id="Coils"/>
    </source>
</evidence>
<accession>A0A7S4HQC9</accession>
<keyword evidence="9 11" id="KW-0539">Nucleus</keyword>
<dbReference type="GO" id="GO:0030261">
    <property type="term" value="P:chromosome condensation"/>
    <property type="evidence" value="ECO:0007669"/>
    <property type="project" value="UniProtKB-KW"/>
</dbReference>
<dbReference type="InterPro" id="IPR010935">
    <property type="entry name" value="SMC_hinge"/>
</dbReference>
<dbReference type="GO" id="GO:0005634">
    <property type="term" value="C:nucleus"/>
    <property type="evidence" value="ECO:0007669"/>
    <property type="project" value="UniProtKB-SubCell"/>
</dbReference>
<evidence type="ECO:0000313" key="15">
    <source>
        <dbReference type="EMBL" id="CAE2206157.1"/>
    </source>
</evidence>
<dbReference type="InterPro" id="IPR036277">
    <property type="entry name" value="SMC_hinge_sf"/>
</dbReference>
<dbReference type="Gene3D" id="3.30.70.1620">
    <property type="match status" value="1"/>
</dbReference>
<dbReference type="InterPro" id="IPR003395">
    <property type="entry name" value="RecF/RecN/SMC_N"/>
</dbReference>
<evidence type="ECO:0000259" key="14">
    <source>
        <dbReference type="SMART" id="SM00968"/>
    </source>
</evidence>
<dbReference type="GO" id="GO:0005524">
    <property type="term" value="F:ATP binding"/>
    <property type="evidence" value="ECO:0007669"/>
    <property type="project" value="UniProtKB-KW"/>
</dbReference>
<feature type="compositionally biased region" description="Basic and acidic residues" evidence="13">
    <location>
        <begin position="347"/>
        <end position="358"/>
    </location>
</feature>
<dbReference type="Gene3D" id="3.40.50.300">
    <property type="entry name" value="P-loop containing nucleotide triphosphate hydrolases"/>
    <property type="match status" value="2"/>
</dbReference>
<organism evidence="15">
    <name type="scientific">Odontella aurita</name>
    <dbReference type="NCBI Taxonomy" id="265563"/>
    <lineage>
        <taxon>Eukaryota</taxon>
        <taxon>Sar</taxon>
        <taxon>Stramenopiles</taxon>
        <taxon>Ochrophyta</taxon>
        <taxon>Bacillariophyta</taxon>
        <taxon>Mediophyceae</taxon>
        <taxon>Biddulphiophycidae</taxon>
        <taxon>Eupodiscales</taxon>
        <taxon>Odontellaceae</taxon>
        <taxon>Odontella</taxon>
    </lineage>
</organism>
<dbReference type="GO" id="GO:0016887">
    <property type="term" value="F:ATP hydrolysis activity"/>
    <property type="evidence" value="ECO:0007669"/>
    <property type="project" value="InterPro"/>
</dbReference>
<feature type="coiled-coil region" evidence="12">
    <location>
        <begin position="253"/>
        <end position="287"/>
    </location>
</feature>
<dbReference type="SUPFAM" id="SSF52540">
    <property type="entry name" value="P-loop containing nucleoside triphosphate hydrolases"/>
    <property type="match status" value="1"/>
</dbReference>
<keyword evidence="3" id="KW-0132">Cell division</keyword>
<keyword evidence="7 12" id="KW-0175">Coiled coil</keyword>
<dbReference type="Gene3D" id="1.20.5.340">
    <property type="match status" value="1"/>
</dbReference>
<dbReference type="InterPro" id="IPR027417">
    <property type="entry name" value="P-loop_NTPase"/>
</dbReference>
<dbReference type="Pfam" id="PF02463">
    <property type="entry name" value="SMC_N"/>
    <property type="match status" value="1"/>
</dbReference>
<proteinExistence type="inferred from homology"/>
<dbReference type="AlphaFoldDB" id="A0A7S4HQC9"/>
<name>A0A7S4HQC9_9STRA</name>
<dbReference type="GO" id="GO:0051301">
    <property type="term" value="P:cell division"/>
    <property type="evidence" value="ECO:0007669"/>
    <property type="project" value="UniProtKB-KW"/>
</dbReference>
<dbReference type="SMART" id="SM00968">
    <property type="entry name" value="SMC_hinge"/>
    <property type="match status" value="1"/>
</dbReference>
<evidence type="ECO:0000256" key="9">
    <source>
        <dbReference type="ARBA" id="ARBA00023242"/>
    </source>
</evidence>
<reference evidence="15" key="1">
    <citation type="submission" date="2021-01" db="EMBL/GenBank/DDBJ databases">
        <authorList>
            <person name="Corre E."/>
            <person name="Pelletier E."/>
            <person name="Niang G."/>
            <person name="Scheremetjew M."/>
            <person name="Finn R."/>
            <person name="Kale V."/>
            <person name="Holt S."/>
            <person name="Cochrane G."/>
            <person name="Meng A."/>
            <person name="Brown T."/>
            <person name="Cohen L."/>
        </authorList>
    </citation>
    <scope>NUCLEOTIDE SEQUENCE</scope>
    <source>
        <strain evidence="15">Isolate 1302-5</strain>
    </source>
</reference>
<dbReference type="FunFam" id="3.40.50.300:FF:000385">
    <property type="entry name" value="Structural maintenance of chromosomes 2"/>
    <property type="match status" value="1"/>
</dbReference>
<keyword evidence="4" id="KW-0547">Nucleotide-binding</keyword>
<feature type="coiled-coil region" evidence="12">
    <location>
        <begin position="828"/>
        <end position="925"/>
    </location>
</feature>
<feature type="region of interest" description="Disordered" evidence="13">
    <location>
        <begin position="342"/>
        <end position="372"/>
    </location>
</feature>
<dbReference type="InterPro" id="IPR024704">
    <property type="entry name" value="SMC"/>
</dbReference>
<protein>
    <recommendedName>
        <fullName evidence="11">Structural maintenance of chromosomes protein</fullName>
    </recommendedName>
</protein>
<dbReference type="EMBL" id="HBKQ01004003">
    <property type="protein sequence ID" value="CAE2206157.1"/>
    <property type="molecule type" value="Transcribed_RNA"/>
</dbReference>
<dbReference type="InterPro" id="IPR027120">
    <property type="entry name" value="Smc2_ABC"/>
</dbReference>
<evidence type="ECO:0000256" key="4">
    <source>
        <dbReference type="ARBA" id="ARBA00022741"/>
    </source>
</evidence>
<dbReference type="CDD" id="cd03273">
    <property type="entry name" value="ABC_SMC2_euk"/>
    <property type="match status" value="1"/>
</dbReference>
<dbReference type="Pfam" id="PF06470">
    <property type="entry name" value="SMC_hinge"/>
    <property type="match status" value="1"/>
</dbReference>
<feature type="coiled-coil region" evidence="12">
    <location>
        <begin position="993"/>
        <end position="1030"/>
    </location>
</feature>
<dbReference type="Gene3D" id="1.20.1060.20">
    <property type="match status" value="1"/>
</dbReference>
<evidence type="ECO:0000256" key="2">
    <source>
        <dbReference type="ARBA" id="ARBA00005231"/>
    </source>
</evidence>
<keyword evidence="6" id="KW-0067">ATP-binding</keyword>
<comment type="subcellular location">
    <subcellularLocation>
        <location evidence="1 11">Nucleus</location>
    </subcellularLocation>
</comment>
<dbReference type="SUPFAM" id="SSF75553">
    <property type="entry name" value="Smc hinge domain"/>
    <property type="match status" value="1"/>
</dbReference>
<feature type="coiled-coil region" evidence="12">
    <location>
        <begin position="431"/>
        <end position="503"/>
    </location>
</feature>
<feature type="domain" description="SMC hinge" evidence="14">
    <location>
        <begin position="522"/>
        <end position="644"/>
    </location>
</feature>
<evidence type="ECO:0000256" key="8">
    <source>
        <dbReference type="ARBA" id="ARBA00023067"/>
    </source>
</evidence>
<keyword evidence="8" id="KW-0226">DNA condensation</keyword>
<feature type="compositionally biased region" description="Basic and acidic residues" evidence="13">
    <location>
        <begin position="1184"/>
        <end position="1193"/>
    </location>
</feature>
<comment type="similarity">
    <text evidence="2">Belongs to the SMC family. SMC2 subfamily.</text>
</comment>
<keyword evidence="5" id="KW-0498">Mitosis</keyword>